<feature type="transmembrane region" description="Helical" evidence="2">
    <location>
        <begin position="82"/>
        <end position="106"/>
    </location>
</feature>
<dbReference type="EMBL" id="CP001810">
    <property type="protein sequence ID" value="ADL32816.1"/>
    <property type="molecule type" value="Genomic_DNA"/>
</dbReference>
<dbReference type="STRING" id="515622.bpr_I0064"/>
<evidence type="ECO:0000313" key="4">
    <source>
        <dbReference type="EMBL" id="ADL32816.1"/>
    </source>
</evidence>
<protein>
    <submittedName>
        <fullName evidence="4">Prepilin peptidase</fullName>
    </submittedName>
</protein>
<dbReference type="KEGG" id="bpb:bpr_I0064"/>
<accession>E0RUC6</accession>
<keyword evidence="2" id="KW-0472">Membrane</keyword>
<comment type="similarity">
    <text evidence="1">Belongs to the peptidase A24 family.</text>
</comment>
<gene>
    <name evidence="4" type="ordered locus">bpr_I0064</name>
</gene>
<dbReference type="Gene3D" id="1.20.120.1220">
    <property type="match status" value="1"/>
</dbReference>
<dbReference type="eggNOG" id="COG1989">
    <property type="taxonomic scope" value="Bacteria"/>
</dbReference>
<sequence length="131" mass="14170">MLLFLSGAVITDLYKDKIYNVWVVPGLLTGLIAALIQGGGRFAEALMATLTAFLVLMPIYWLKGIAAGDVKLLLSTASFLSFQELYSCILFSFLIAGAISLVIIIFKREKKTLHFAVPVFASTILVLGGIV</sequence>
<dbReference type="GO" id="GO:0004190">
    <property type="term" value="F:aspartic-type endopeptidase activity"/>
    <property type="evidence" value="ECO:0007669"/>
    <property type="project" value="InterPro"/>
</dbReference>
<dbReference type="PANTHER" id="PTHR30487">
    <property type="entry name" value="TYPE 4 PREPILIN-LIKE PROTEINS LEADER PEPTIDE-PROCESSING ENZYME"/>
    <property type="match status" value="1"/>
</dbReference>
<keyword evidence="5" id="KW-1185">Reference proteome</keyword>
<evidence type="ECO:0000259" key="3">
    <source>
        <dbReference type="Pfam" id="PF01478"/>
    </source>
</evidence>
<dbReference type="RefSeq" id="WP_013279475.1">
    <property type="nucleotide sequence ID" value="NC_014387.1"/>
</dbReference>
<evidence type="ECO:0000313" key="5">
    <source>
        <dbReference type="Proteomes" id="UP000001299"/>
    </source>
</evidence>
<keyword evidence="2" id="KW-0812">Transmembrane</keyword>
<dbReference type="HOGENOM" id="CLU_1923684_0_0_9"/>
<dbReference type="GO" id="GO:0005886">
    <property type="term" value="C:plasma membrane"/>
    <property type="evidence" value="ECO:0007669"/>
    <property type="project" value="TreeGrafter"/>
</dbReference>
<proteinExistence type="inferred from homology"/>
<dbReference type="Pfam" id="PF01478">
    <property type="entry name" value="Peptidase_A24"/>
    <property type="match status" value="1"/>
</dbReference>
<feature type="transmembrane region" description="Helical" evidence="2">
    <location>
        <begin position="20"/>
        <end position="38"/>
    </location>
</feature>
<organism evidence="4 5">
    <name type="scientific">Butyrivibrio proteoclasticus (strain ATCC 51982 / DSM 14932 / B316)</name>
    <name type="common">Clostridium proteoclasticum</name>
    <dbReference type="NCBI Taxonomy" id="515622"/>
    <lineage>
        <taxon>Bacteria</taxon>
        <taxon>Bacillati</taxon>
        <taxon>Bacillota</taxon>
        <taxon>Clostridia</taxon>
        <taxon>Lachnospirales</taxon>
        <taxon>Lachnospiraceae</taxon>
        <taxon>Butyrivibrio</taxon>
    </lineage>
</organism>
<feature type="transmembrane region" description="Helical" evidence="2">
    <location>
        <begin position="45"/>
        <end position="62"/>
    </location>
</feature>
<keyword evidence="2" id="KW-1133">Transmembrane helix</keyword>
<evidence type="ECO:0000256" key="2">
    <source>
        <dbReference type="SAM" id="Phobius"/>
    </source>
</evidence>
<dbReference type="PANTHER" id="PTHR30487:SF0">
    <property type="entry name" value="PREPILIN LEADER PEPTIDASE_N-METHYLTRANSFERASE-RELATED"/>
    <property type="match status" value="1"/>
</dbReference>
<evidence type="ECO:0000256" key="1">
    <source>
        <dbReference type="ARBA" id="ARBA00005801"/>
    </source>
</evidence>
<feature type="transmembrane region" description="Helical" evidence="2">
    <location>
        <begin position="113"/>
        <end position="130"/>
    </location>
</feature>
<name>E0RUC6_BUTPB</name>
<dbReference type="Proteomes" id="UP000001299">
    <property type="component" value="Chromosome 1"/>
</dbReference>
<dbReference type="InterPro" id="IPR000045">
    <property type="entry name" value="Prepilin_IV_endopep_pep"/>
</dbReference>
<feature type="domain" description="Prepilin type IV endopeptidase peptidase" evidence="3">
    <location>
        <begin position="2"/>
        <end position="100"/>
    </location>
</feature>
<dbReference type="GO" id="GO:0006465">
    <property type="term" value="P:signal peptide processing"/>
    <property type="evidence" value="ECO:0007669"/>
    <property type="project" value="TreeGrafter"/>
</dbReference>
<dbReference type="InterPro" id="IPR050882">
    <property type="entry name" value="Prepilin_peptidase/N-MTase"/>
</dbReference>
<reference evidence="4 5" key="1">
    <citation type="journal article" date="2010" name="PLoS ONE">
        <title>The glycobiome of the rumen bacterium Butyrivibrio proteoclasticus B316(T) highlights adaptation to a polysaccharide-rich environment.</title>
        <authorList>
            <person name="Kelly W.J."/>
            <person name="Leahy S.C."/>
            <person name="Altermann E."/>
            <person name="Yeoman C.J."/>
            <person name="Dunne J.C."/>
            <person name="Kong Z."/>
            <person name="Pacheco D.M."/>
            <person name="Li D."/>
            <person name="Noel S.J."/>
            <person name="Moon C.D."/>
            <person name="Cookson A.L."/>
            <person name="Attwood G.T."/>
        </authorList>
    </citation>
    <scope>NUCLEOTIDE SEQUENCE [LARGE SCALE GENOMIC DNA]</scope>
    <source>
        <strain evidence="5">ATCC 51982 / DSM 14932 / B316</strain>
    </source>
</reference>
<dbReference type="AlphaFoldDB" id="E0RUC6"/>